<dbReference type="PANTHER" id="PTHR30346:SF30">
    <property type="entry name" value="SMALL NEUTRAL PROTEASE REGULATORY PROTEIN"/>
    <property type="match status" value="1"/>
</dbReference>
<accession>A0A0N9HIR3</accession>
<dbReference type="GO" id="GO:0003677">
    <property type="term" value="F:DNA binding"/>
    <property type="evidence" value="ECO:0007669"/>
    <property type="project" value="UniProtKB-KW"/>
</dbReference>
<dbReference type="PANTHER" id="PTHR30346">
    <property type="entry name" value="TRANSCRIPTIONAL DUAL REGULATOR HCAR-RELATED"/>
    <property type="match status" value="1"/>
</dbReference>
<organism evidence="6 7">
    <name type="scientific">Kibdelosporangium phytohabitans</name>
    <dbReference type="NCBI Taxonomy" id="860235"/>
    <lineage>
        <taxon>Bacteria</taxon>
        <taxon>Bacillati</taxon>
        <taxon>Actinomycetota</taxon>
        <taxon>Actinomycetes</taxon>
        <taxon>Pseudonocardiales</taxon>
        <taxon>Pseudonocardiaceae</taxon>
        <taxon>Kibdelosporangium</taxon>
    </lineage>
</organism>
<sequence length="333" mass="36552">MAELELRHLRAVCAIAEEGSVTKAAARLGLTQPALSAQLRSVERLVGGQLFERTPAGSVPTDLGRYVIRSAHVVLDDLSQLLSSARERASVPSQGPFVAAAMPMLWVSQLVDELRARFRCTEVRTEIDWSWQTLLDMLVSKRANLAVFDYFEGVDRRHLTGIEVRTLLHEPQFVAVSAESPLAGYEVVPLAELEKYDWVALPPEYDSARMQLHTACAALGFTPRITHHVIETGNARALVANGAVSLASPASRNWDGIAIRPLVGDPISIRVMVATRNDGLVAGRAHEAFACAAHAYRAVVDRNPHFTKWWAEHPEAHVELDAALRLARPSSPQ</sequence>
<evidence type="ECO:0000256" key="3">
    <source>
        <dbReference type="ARBA" id="ARBA00023125"/>
    </source>
</evidence>
<dbReference type="Proteomes" id="UP000063699">
    <property type="component" value="Chromosome"/>
</dbReference>
<name>A0A0N9HIR3_9PSEU</name>
<dbReference type="CDD" id="cd08414">
    <property type="entry name" value="PBP2_LTTR_aromatics_like"/>
    <property type="match status" value="1"/>
</dbReference>
<evidence type="ECO:0000313" key="6">
    <source>
        <dbReference type="EMBL" id="ALG05868.1"/>
    </source>
</evidence>
<dbReference type="KEGG" id="kphy:AOZ06_02085"/>
<keyword evidence="3" id="KW-0238">DNA-binding</keyword>
<dbReference type="Gene3D" id="3.40.190.290">
    <property type="match status" value="1"/>
</dbReference>
<keyword evidence="4" id="KW-0804">Transcription</keyword>
<dbReference type="Gene3D" id="1.10.10.10">
    <property type="entry name" value="Winged helix-like DNA-binding domain superfamily/Winged helix DNA-binding domain"/>
    <property type="match status" value="1"/>
</dbReference>
<dbReference type="AlphaFoldDB" id="A0A0N9HIR3"/>
<evidence type="ECO:0000259" key="5">
    <source>
        <dbReference type="PROSITE" id="PS50931"/>
    </source>
</evidence>
<dbReference type="SUPFAM" id="SSF53850">
    <property type="entry name" value="Periplasmic binding protein-like II"/>
    <property type="match status" value="1"/>
</dbReference>
<dbReference type="GO" id="GO:0003700">
    <property type="term" value="F:DNA-binding transcription factor activity"/>
    <property type="evidence" value="ECO:0007669"/>
    <property type="project" value="InterPro"/>
</dbReference>
<evidence type="ECO:0000313" key="7">
    <source>
        <dbReference type="Proteomes" id="UP000063699"/>
    </source>
</evidence>
<dbReference type="PROSITE" id="PS50931">
    <property type="entry name" value="HTH_LYSR"/>
    <property type="match status" value="1"/>
</dbReference>
<protein>
    <submittedName>
        <fullName evidence="6">LysR family transcriptional regulator</fullName>
    </submittedName>
</protein>
<dbReference type="SUPFAM" id="SSF46785">
    <property type="entry name" value="Winged helix' DNA-binding domain"/>
    <property type="match status" value="1"/>
</dbReference>
<dbReference type="Pfam" id="PF00126">
    <property type="entry name" value="HTH_1"/>
    <property type="match status" value="1"/>
</dbReference>
<evidence type="ECO:0000256" key="2">
    <source>
        <dbReference type="ARBA" id="ARBA00023015"/>
    </source>
</evidence>
<dbReference type="InterPro" id="IPR036388">
    <property type="entry name" value="WH-like_DNA-bd_sf"/>
</dbReference>
<dbReference type="InterPro" id="IPR036390">
    <property type="entry name" value="WH_DNA-bd_sf"/>
</dbReference>
<dbReference type="InterPro" id="IPR000847">
    <property type="entry name" value="LysR_HTH_N"/>
</dbReference>
<reference evidence="6 7" key="1">
    <citation type="submission" date="2015-07" db="EMBL/GenBank/DDBJ databases">
        <title>Genome sequencing of Kibdelosporangium phytohabitans.</title>
        <authorList>
            <person name="Qin S."/>
            <person name="Xing K."/>
        </authorList>
    </citation>
    <scope>NUCLEOTIDE SEQUENCE [LARGE SCALE GENOMIC DNA]</scope>
    <source>
        <strain evidence="6 7">KLBMP1111</strain>
    </source>
</reference>
<dbReference type="GO" id="GO:0032993">
    <property type="term" value="C:protein-DNA complex"/>
    <property type="evidence" value="ECO:0007669"/>
    <property type="project" value="TreeGrafter"/>
</dbReference>
<dbReference type="RefSeq" id="WP_054287847.1">
    <property type="nucleotide sequence ID" value="NZ_CP012752.1"/>
</dbReference>
<dbReference type="PRINTS" id="PR00039">
    <property type="entry name" value="HTHLYSR"/>
</dbReference>
<dbReference type="EMBL" id="CP012752">
    <property type="protein sequence ID" value="ALG05868.1"/>
    <property type="molecule type" value="Genomic_DNA"/>
</dbReference>
<keyword evidence="2" id="KW-0805">Transcription regulation</keyword>
<comment type="similarity">
    <text evidence="1">Belongs to the LysR transcriptional regulatory family.</text>
</comment>
<feature type="domain" description="HTH lysR-type" evidence="5">
    <location>
        <begin position="4"/>
        <end position="61"/>
    </location>
</feature>
<proteinExistence type="inferred from homology"/>
<dbReference type="OrthoDB" id="3171102at2"/>
<gene>
    <name evidence="6" type="ORF">AOZ06_02085</name>
</gene>
<dbReference type="InterPro" id="IPR005119">
    <property type="entry name" value="LysR_subst-bd"/>
</dbReference>
<evidence type="ECO:0000256" key="1">
    <source>
        <dbReference type="ARBA" id="ARBA00009437"/>
    </source>
</evidence>
<dbReference type="Pfam" id="PF03466">
    <property type="entry name" value="LysR_substrate"/>
    <property type="match status" value="1"/>
</dbReference>
<evidence type="ECO:0000256" key="4">
    <source>
        <dbReference type="ARBA" id="ARBA00023163"/>
    </source>
</evidence>
<dbReference type="STRING" id="860235.AOZ06_02085"/>
<keyword evidence="7" id="KW-1185">Reference proteome</keyword>